<dbReference type="InterPro" id="IPR048466">
    <property type="entry name" value="DNA_pol3_delta-like_C"/>
</dbReference>
<evidence type="ECO:0000256" key="2">
    <source>
        <dbReference type="ARBA" id="ARBA00017703"/>
    </source>
</evidence>
<dbReference type="EMBL" id="QRWX01000002">
    <property type="protein sequence ID" value="RGT56103.1"/>
    <property type="molecule type" value="Genomic_DNA"/>
</dbReference>
<dbReference type="Proteomes" id="UP000284731">
    <property type="component" value="Unassembled WGS sequence"/>
</dbReference>
<dbReference type="Pfam" id="PF06144">
    <property type="entry name" value="DNA_pol3_delta"/>
    <property type="match status" value="1"/>
</dbReference>
<evidence type="ECO:0000256" key="7">
    <source>
        <dbReference type="ARBA" id="ARBA00034754"/>
    </source>
</evidence>
<comment type="similarity">
    <text evidence="7">Belongs to the DNA polymerase HolA subunit family.</text>
</comment>
<gene>
    <name evidence="11" type="primary">holA</name>
    <name evidence="11" type="ORF">DWX20_04655</name>
</gene>
<dbReference type="AlphaFoldDB" id="A0A412PEP9"/>
<evidence type="ECO:0000256" key="1">
    <source>
        <dbReference type="ARBA" id="ARBA00012417"/>
    </source>
</evidence>
<evidence type="ECO:0000256" key="3">
    <source>
        <dbReference type="ARBA" id="ARBA00022679"/>
    </source>
</evidence>
<reference evidence="11 12" key="1">
    <citation type="submission" date="2018-08" db="EMBL/GenBank/DDBJ databases">
        <title>A genome reference for cultivated species of the human gut microbiota.</title>
        <authorList>
            <person name="Zou Y."/>
            <person name="Xue W."/>
            <person name="Luo G."/>
        </authorList>
    </citation>
    <scope>NUCLEOTIDE SEQUENCE [LARGE SCALE GENOMIC DNA]</scope>
    <source>
        <strain evidence="11 12">AF18-46</strain>
    </source>
</reference>
<organism evidence="11 12">
    <name type="scientific">Solobacterium moorei</name>
    <dbReference type="NCBI Taxonomy" id="102148"/>
    <lineage>
        <taxon>Bacteria</taxon>
        <taxon>Bacillati</taxon>
        <taxon>Bacillota</taxon>
        <taxon>Erysipelotrichia</taxon>
        <taxon>Erysipelotrichales</taxon>
        <taxon>Erysipelotrichaceae</taxon>
        <taxon>Solobacterium</taxon>
    </lineage>
</organism>
<sequence>MTVYLLSGKDMFRQEERLATLLKEFSIEKEYVTTFDASNAKTFRFDEALMACDTFSLFDDSAKKAVIIKEPHFLRAVAKTSKKETEKQEAEKEQRLKSLEAYLKNPNPNTLLVFYCHTFSADTRKKEYKLLTNYDVRVIKFELMKPWEFEKYVDNQLKENKYKLTRDAKTELLERVSNDTLKFHNALVKIDLYGKKELNLEDIMHIVPVNADLNIFRMSNAFVAHDLSSTLLAIDEMLQARYDYVAMIAMLASKLRSLYNIKKLYERGLSDSMIATRLHADDWAIKKGLESCYHLQSKTLLRYLEELATLEQGIKAGRIEPKNGFEQFILKNGS</sequence>
<dbReference type="GO" id="GO:0003887">
    <property type="term" value="F:DNA-directed DNA polymerase activity"/>
    <property type="evidence" value="ECO:0007669"/>
    <property type="project" value="UniProtKB-KW"/>
</dbReference>
<evidence type="ECO:0000259" key="9">
    <source>
        <dbReference type="Pfam" id="PF06144"/>
    </source>
</evidence>
<dbReference type="Gene3D" id="1.20.272.10">
    <property type="match status" value="1"/>
</dbReference>
<proteinExistence type="inferred from homology"/>
<dbReference type="GO" id="GO:0006261">
    <property type="term" value="P:DNA-templated DNA replication"/>
    <property type="evidence" value="ECO:0007669"/>
    <property type="project" value="TreeGrafter"/>
</dbReference>
<dbReference type="EC" id="2.7.7.7" evidence="1"/>
<dbReference type="Gene3D" id="1.10.8.60">
    <property type="match status" value="1"/>
</dbReference>
<evidence type="ECO:0000256" key="6">
    <source>
        <dbReference type="ARBA" id="ARBA00022932"/>
    </source>
</evidence>
<evidence type="ECO:0000313" key="11">
    <source>
        <dbReference type="EMBL" id="RGT56103.1"/>
    </source>
</evidence>
<keyword evidence="5" id="KW-0235">DNA replication</keyword>
<evidence type="ECO:0000256" key="8">
    <source>
        <dbReference type="ARBA" id="ARBA00049244"/>
    </source>
</evidence>
<dbReference type="SUPFAM" id="SSF52540">
    <property type="entry name" value="P-loop containing nucleoside triphosphate hydrolases"/>
    <property type="match status" value="1"/>
</dbReference>
<evidence type="ECO:0000313" key="12">
    <source>
        <dbReference type="Proteomes" id="UP000284731"/>
    </source>
</evidence>
<feature type="domain" description="DNA polymerase III delta N-terminal" evidence="9">
    <location>
        <begin position="4"/>
        <end position="138"/>
    </location>
</feature>
<dbReference type="InterPro" id="IPR008921">
    <property type="entry name" value="DNA_pol3_clamp-load_cplx_C"/>
</dbReference>
<dbReference type="SUPFAM" id="SSF48019">
    <property type="entry name" value="post-AAA+ oligomerization domain-like"/>
    <property type="match status" value="1"/>
</dbReference>
<comment type="catalytic activity">
    <reaction evidence="8">
        <text>DNA(n) + a 2'-deoxyribonucleoside 5'-triphosphate = DNA(n+1) + diphosphate</text>
        <dbReference type="Rhea" id="RHEA:22508"/>
        <dbReference type="Rhea" id="RHEA-COMP:17339"/>
        <dbReference type="Rhea" id="RHEA-COMP:17340"/>
        <dbReference type="ChEBI" id="CHEBI:33019"/>
        <dbReference type="ChEBI" id="CHEBI:61560"/>
        <dbReference type="ChEBI" id="CHEBI:173112"/>
        <dbReference type="EC" id="2.7.7.7"/>
    </reaction>
</comment>
<keyword evidence="4 11" id="KW-0548">Nucleotidyltransferase</keyword>
<protein>
    <recommendedName>
        <fullName evidence="2">DNA polymerase III subunit delta</fullName>
        <ecNumber evidence="1">2.7.7.7</ecNumber>
    </recommendedName>
</protein>
<dbReference type="RefSeq" id="WP_118764662.1">
    <property type="nucleotide sequence ID" value="NZ_CABJCF010000002.1"/>
</dbReference>
<evidence type="ECO:0000256" key="5">
    <source>
        <dbReference type="ARBA" id="ARBA00022705"/>
    </source>
</evidence>
<dbReference type="PANTHER" id="PTHR34388:SF1">
    <property type="entry name" value="DNA POLYMERASE III SUBUNIT DELTA"/>
    <property type="match status" value="1"/>
</dbReference>
<dbReference type="Pfam" id="PF21694">
    <property type="entry name" value="DNA_pol3_delta_C"/>
    <property type="match status" value="1"/>
</dbReference>
<dbReference type="InterPro" id="IPR027417">
    <property type="entry name" value="P-loop_NTPase"/>
</dbReference>
<name>A0A412PEP9_9FIRM</name>
<keyword evidence="3 11" id="KW-0808">Transferase</keyword>
<accession>A0A412PEP9</accession>
<evidence type="ECO:0000259" key="10">
    <source>
        <dbReference type="Pfam" id="PF21694"/>
    </source>
</evidence>
<evidence type="ECO:0000256" key="4">
    <source>
        <dbReference type="ARBA" id="ARBA00022695"/>
    </source>
</evidence>
<dbReference type="Gene3D" id="3.40.50.300">
    <property type="entry name" value="P-loop containing nucleotide triphosphate hydrolases"/>
    <property type="match status" value="1"/>
</dbReference>
<dbReference type="NCBIfam" id="TIGR01128">
    <property type="entry name" value="holA"/>
    <property type="match status" value="1"/>
</dbReference>
<dbReference type="InterPro" id="IPR005790">
    <property type="entry name" value="DNA_polIII_delta"/>
</dbReference>
<dbReference type="PANTHER" id="PTHR34388">
    <property type="entry name" value="DNA POLYMERASE III SUBUNIT DELTA"/>
    <property type="match status" value="1"/>
</dbReference>
<dbReference type="GO" id="GO:0009360">
    <property type="term" value="C:DNA polymerase III complex"/>
    <property type="evidence" value="ECO:0007669"/>
    <property type="project" value="InterPro"/>
</dbReference>
<keyword evidence="6" id="KW-0239">DNA-directed DNA polymerase</keyword>
<comment type="caution">
    <text evidence="11">The sequence shown here is derived from an EMBL/GenBank/DDBJ whole genome shotgun (WGS) entry which is preliminary data.</text>
</comment>
<dbReference type="InterPro" id="IPR010372">
    <property type="entry name" value="DNA_pol3_delta_N"/>
</dbReference>
<feature type="domain" description="DNA polymerase III delta subunit-like C-terminal" evidence="10">
    <location>
        <begin position="214"/>
        <end position="331"/>
    </location>
</feature>
<dbReference type="GO" id="GO:0003677">
    <property type="term" value="F:DNA binding"/>
    <property type="evidence" value="ECO:0007669"/>
    <property type="project" value="InterPro"/>
</dbReference>